<protein>
    <recommendedName>
        <fullName evidence="4">CsbD-like domain-containing protein</fullName>
    </recommendedName>
</protein>
<evidence type="ECO:0008006" key="4">
    <source>
        <dbReference type="Google" id="ProtNLM"/>
    </source>
</evidence>
<dbReference type="OrthoDB" id="9999611at2759"/>
<dbReference type="Proteomes" id="UP000226192">
    <property type="component" value="Unassembled WGS sequence"/>
</dbReference>
<feature type="region of interest" description="Disordered" evidence="1">
    <location>
        <begin position="38"/>
        <end position="65"/>
    </location>
</feature>
<reference evidence="2 3" key="1">
    <citation type="submission" date="2017-06" db="EMBL/GenBank/DDBJ databases">
        <title>Ant-infecting Ophiocordyceps genomes reveal a high diversity of potential behavioral manipulation genes and a possible major role for enterotoxins.</title>
        <authorList>
            <person name="De Bekker C."/>
            <person name="Evans H.C."/>
            <person name="Brachmann A."/>
            <person name="Hughes D.P."/>
        </authorList>
    </citation>
    <scope>NUCLEOTIDE SEQUENCE [LARGE SCALE GENOMIC DNA]</scope>
    <source>
        <strain evidence="2 3">Map64</strain>
    </source>
</reference>
<keyword evidence="3" id="KW-1185">Reference proteome</keyword>
<name>A0A2C5YBT6_9HYPO</name>
<comment type="caution">
    <text evidence="2">The sequence shown here is derived from an EMBL/GenBank/DDBJ whole genome shotgun (WGS) entry which is preliminary data.</text>
</comment>
<accession>A0A2C5YBT6</accession>
<organism evidence="2 3">
    <name type="scientific">Ophiocordyceps australis</name>
    <dbReference type="NCBI Taxonomy" id="1399860"/>
    <lineage>
        <taxon>Eukaryota</taxon>
        <taxon>Fungi</taxon>
        <taxon>Dikarya</taxon>
        <taxon>Ascomycota</taxon>
        <taxon>Pezizomycotina</taxon>
        <taxon>Sordariomycetes</taxon>
        <taxon>Hypocreomycetidae</taxon>
        <taxon>Hypocreales</taxon>
        <taxon>Ophiocordycipitaceae</taxon>
        <taxon>Ophiocordyceps</taxon>
    </lineage>
</organism>
<evidence type="ECO:0000313" key="2">
    <source>
        <dbReference type="EMBL" id="PHH65083.1"/>
    </source>
</evidence>
<evidence type="ECO:0000313" key="3">
    <source>
        <dbReference type="Proteomes" id="UP000226192"/>
    </source>
</evidence>
<evidence type="ECO:0000256" key="1">
    <source>
        <dbReference type="SAM" id="MobiDB-lite"/>
    </source>
</evidence>
<dbReference type="AlphaFoldDB" id="A0A2C5YBT6"/>
<sequence length="95" mass="9780">MSGTNNSEQPGLVAGHVQYAKGAAETVIGDVTGSEAWKTSGQQDKAAGLSTMQQAEDKRDGATQGYGRMEELAGKAVGCDGMKKEGAASKNDKTE</sequence>
<gene>
    <name evidence="2" type="ORF">CDD81_3481</name>
</gene>
<proteinExistence type="predicted"/>
<dbReference type="EMBL" id="NJET01000022">
    <property type="protein sequence ID" value="PHH65083.1"/>
    <property type="molecule type" value="Genomic_DNA"/>
</dbReference>